<dbReference type="InterPro" id="IPR014381">
    <property type="entry name" value="Arch_Rpo5/euc_Rpb5"/>
</dbReference>
<keyword evidence="4 6" id="KW-0548">Nucleotidyltransferase</keyword>
<dbReference type="EC" id="2.7.7.6" evidence="4"/>
<dbReference type="PROSITE" id="PS01110">
    <property type="entry name" value="RNA_POL_H_23KD"/>
    <property type="match status" value="1"/>
</dbReference>
<evidence type="ECO:0000256" key="2">
    <source>
        <dbReference type="ARBA" id="ARBA00023163"/>
    </source>
</evidence>
<gene>
    <name evidence="4" type="primary">rpo5</name>
    <name evidence="4" type="synonym">rpoH</name>
    <name evidence="6" type="ORF">EGH25_01765</name>
</gene>
<feature type="domain" description="RNA polymerase subunit H/Rpb5 C-terminal" evidence="5">
    <location>
        <begin position="4"/>
        <end position="76"/>
    </location>
</feature>
<comment type="function">
    <text evidence="4">DNA-dependent RNA polymerase (RNAP) catalyzes the transcription of DNA into RNA using the four ribonucleoside triphosphates as substrates.</text>
</comment>
<keyword evidence="7" id="KW-1185">Reference proteome</keyword>
<keyword evidence="1 4" id="KW-0240">DNA-directed RNA polymerase</keyword>
<proteinExistence type="inferred from homology"/>
<comment type="catalytic activity">
    <reaction evidence="4">
        <text>RNA(n) + a ribonucleoside 5'-triphosphate = RNA(n+1) + diphosphate</text>
        <dbReference type="Rhea" id="RHEA:21248"/>
        <dbReference type="Rhea" id="RHEA-COMP:14527"/>
        <dbReference type="Rhea" id="RHEA-COMP:17342"/>
        <dbReference type="ChEBI" id="CHEBI:33019"/>
        <dbReference type="ChEBI" id="CHEBI:61557"/>
        <dbReference type="ChEBI" id="CHEBI:140395"/>
        <dbReference type="EC" id="2.7.7.6"/>
    </reaction>
</comment>
<dbReference type="EMBL" id="RKLV01000002">
    <property type="protein sequence ID" value="MCX2818081.1"/>
    <property type="molecule type" value="Genomic_DNA"/>
</dbReference>
<dbReference type="PANTHER" id="PTHR10535:SF0">
    <property type="entry name" value="DNA-DIRECTED RNA POLYMERASES I, II, AND III SUBUNIT RPABC1"/>
    <property type="match status" value="1"/>
</dbReference>
<keyword evidence="4 6" id="KW-0808">Transferase</keyword>
<dbReference type="GO" id="GO:0006362">
    <property type="term" value="P:transcription elongation by RNA polymerase I"/>
    <property type="evidence" value="ECO:0007669"/>
    <property type="project" value="TreeGrafter"/>
</dbReference>
<dbReference type="GO" id="GO:0042797">
    <property type="term" value="P:tRNA transcription by RNA polymerase III"/>
    <property type="evidence" value="ECO:0007669"/>
    <property type="project" value="TreeGrafter"/>
</dbReference>
<dbReference type="NCBIfam" id="NF007129">
    <property type="entry name" value="PRK09570.1"/>
    <property type="match status" value="1"/>
</dbReference>
<dbReference type="AlphaFoldDB" id="A0A9Q4C2X6"/>
<dbReference type="InterPro" id="IPR035913">
    <property type="entry name" value="RPB5-like_sf"/>
</dbReference>
<dbReference type="GO" id="GO:0006366">
    <property type="term" value="P:transcription by RNA polymerase II"/>
    <property type="evidence" value="ECO:0007669"/>
    <property type="project" value="TreeGrafter"/>
</dbReference>
<dbReference type="GO" id="GO:0003677">
    <property type="term" value="F:DNA binding"/>
    <property type="evidence" value="ECO:0007669"/>
    <property type="project" value="InterPro"/>
</dbReference>
<evidence type="ECO:0000259" key="5">
    <source>
        <dbReference type="Pfam" id="PF01191"/>
    </source>
</evidence>
<evidence type="ECO:0000256" key="3">
    <source>
        <dbReference type="ARBA" id="ARBA00025765"/>
    </source>
</evidence>
<dbReference type="GO" id="GO:0003899">
    <property type="term" value="F:DNA-directed RNA polymerase activity"/>
    <property type="evidence" value="ECO:0007669"/>
    <property type="project" value="UniProtKB-UniRule"/>
</dbReference>
<protein>
    <recommendedName>
        <fullName evidence="4">DNA-directed RNA polymerase subunit Rpo5</fullName>
        <ecNumber evidence="4">2.7.7.6</ecNumber>
    </recommendedName>
    <alternativeName>
        <fullName evidence="4">DNA-directed RNA polymerase subunit H</fullName>
    </alternativeName>
</protein>
<comment type="caution">
    <text evidence="6">The sequence shown here is derived from an EMBL/GenBank/DDBJ whole genome shotgun (WGS) entry which is preliminary data.</text>
</comment>
<reference evidence="6" key="1">
    <citation type="submission" date="2022-09" db="EMBL/GenBank/DDBJ databases">
        <title>Haloadaptaus new haloarchaeum isolated from saline soil.</title>
        <authorList>
            <person name="Duran-Viseras A."/>
            <person name="Sanchez-Porro C."/>
            <person name="Ventosa A."/>
        </authorList>
    </citation>
    <scope>NUCLEOTIDE SEQUENCE</scope>
    <source>
        <strain evidence="6">F3-133</strain>
    </source>
</reference>
<dbReference type="Proteomes" id="UP001149411">
    <property type="component" value="Unassembled WGS sequence"/>
</dbReference>
<sequence length="79" mass="8970">MSKYNALDHEMVPEHTVLDEDEVEELTDRYEIRKTDLPKIGRLDAAIKETDGEPGDVVKVVRESPTADEAVAYRIIVDE</sequence>
<dbReference type="PANTHER" id="PTHR10535">
    <property type="entry name" value="DNA-DIRECTED RNA POLYMERASES I, II, AND III SUBUNIT RPABC1"/>
    <property type="match status" value="1"/>
</dbReference>
<accession>A0A9Q4C2X6</accession>
<dbReference type="GO" id="GO:0005737">
    <property type="term" value="C:cytoplasm"/>
    <property type="evidence" value="ECO:0007669"/>
    <property type="project" value="UniProtKB-SubCell"/>
</dbReference>
<dbReference type="InterPro" id="IPR020608">
    <property type="entry name" value="RNA_pol_subH/Rpb5_CS"/>
</dbReference>
<dbReference type="RefSeq" id="WP_266085725.1">
    <property type="nucleotide sequence ID" value="NZ_RKLV01000002.1"/>
</dbReference>
<keyword evidence="4" id="KW-0963">Cytoplasm</keyword>
<evidence type="ECO:0000313" key="7">
    <source>
        <dbReference type="Proteomes" id="UP001149411"/>
    </source>
</evidence>
<dbReference type="GO" id="GO:0000428">
    <property type="term" value="C:DNA-directed RNA polymerase complex"/>
    <property type="evidence" value="ECO:0007669"/>
    <property type="project" value="UniProtKB-KW"/>
</dbReference>
<evidence type="ECO:0000256" key="4">
    <source>
        <dbReference type="HAMAP-Rule" id="MF_00025"/>
    </source>
</evidence>
<dbReference type="InterPro" id="IPR000783">
    <property type="entry name" value="RNA_pol_subH/Rpb5_C"/>
</dbReference>
<organism evidence="6 7">
    <name type="scientific">Halorutilus salinus</name>
    <dbReference type="NCBI Taxonomy" id="2487751"/>
    <lineage>
        <taxon>Archaea</taxon>
        <taxon>Methanobacteriati</taxon>
        <taxon>Methanobacteriota</taxon>
        <taxon>Stenosarchaea group</taxon>
        <taxon>Halobacteria</taxon>
        <taxon>Halorutilales</taxon>
        <taxon>Halorutilaceae</taxon>
        <taxon>Halorutilus</taxon>
    </lineage>
</organism>
<comment type="subcellular location">
    <subcellularLocation>
        <location evidence="4">Cytoplasm</location>
    </subcellularLocation>
</comment>
<dbReference type="SUPFAM" id="SSF55287">
    <property type="entry name" value="RPB5-like RNA polymerase subunit"/>
    <property type="match status" value="1"/>
</dbReference>
<comment type="subunit">
    <text evidence="4">Part of the RNA polymerase complex.</text>
</comment>
<dbReference type="Pfam" id="PF01191">
    <property type="entry name" value="RNA_pol_Rpb5_C"/>
    <property type="match status" value="1"/>
</dbReference>
<name>A0A9Q4C2X6_9EURY</name>
<evidence type="ECO:0000256" key="1">
    <source>
        <dbReference type="ARBA" id="ARBA00022478"/>
    </source>
</evidence>
<dbReference type="Gene3D" id="3.90.940.20">
    <property type="entry name" value="RPB5-like RNA polymerase subunit"/>
    <property type="match status" value="1"/>
</dbReference>
<dbReference type="HAMAP" id="MF_00025">
    <property type="entry name" value="RNApol_Rpo5_RPB5"/>
    <property type="match status" value="1"/>
</dbReference>
<keyword evidence="2 4" id="KW-0804">Transcription</keyword>
<comment type="similarity">
    <text evidence="3 4">Belongs to the archaeal Rpo5/eukaryotic RPB5 RNA polymerase subunit family.</text>
</comment>
<evidence type="ECO:0000313" key="6">
    <source>
        <dbReference type="EMBL" id="MCX2818081.1"/>
    </source>
</evidence>